<feature type="transmembrane region" description="Helical" evidence="1">
    <location>
        <begin position="123"/>
        <end position="143"/>
    </location>
</feature>
<evidence type="ECO:0000256" key="1">
    <source>
        <dbReference type="SAM" id="Phobius"/>
    </source>
</evidence>
<proteinExistence type="predicted"/>
<feature type="transmembrane region" description="Helical" evidence="1">
    <location>
        <begin position="155"/>
        <end position="172"/>
    </location>
</feature>
<keyword evidence="1" id="KW-1133">Transmembrane helix</keyword>
<accession>A0A7W8E3C2</accession>
<dbReference type="EMBL" id="JACHIP010000003">
    <property type="protein sequence ID" value="MBB5057828.1"/>
    <property type="molecule type" value="Genomic_DNA"/>
</dbReference>
<comment type="caution">
    <text evidence="2">The sequence shown here is derived from an EMBL/GenBank/DDBJ whole genome shotgun (WGS) entry which is preliminary data.</text>
</comment>
<dbReference type="RefSeq" id="WP_184216966.1">
    <property type="nucleotide sequence ID" value="NZ_JACHIP010000003.1"/>
</dbReference>
<evidence type="ECO:0000313" key="2">
    <source>
        <dbReference type="EMBL" id="MBB5057828.1"/>
    </source>
</evidence>
<evidence type="ECO:0000313" key="3">
    <source>
        <dbReference type="Proteomes" id="UP000540989"/>
    </source>
</evidence>
<keyword evidence="1" id="KW-0472">Membrane</keyword>
<keyword evidence="3" id="KW-1185">Reference proteome</keyword>
<feature type="transmembrane region" description="Helical" evidence="1">
    <location>
        <begin position="17"/>
        <end position="39"/>
    </location>
</feature>
<organism evidence="2 3">
    <name type="scientific">Granulicella aggregans</name>
    <dbReference type="NCBI Taxonomy" id="474949"/>
    <lineage>
        <taxon>Bacteria</taxon>
        <taxon>Pseudomonadati</taxon>
        <taxon>Acidobacteriota</taxon>
        <taxon>Terriglobia</taxon>
        <taxon>Terriglobales</taxon>
        <taxon>Acidobacteriaceae</taxon>
        <taxon>Granulicella</taxon>
    </lineage>
</organism>
<feature type="transmembrane region" description="Helical" evidence="1">
    <location>
        <begin position="51"/>
        <end position="73"/>
    </location>
</feature>
<dbReference type="AlphaFoldDB" id="A0A7W8E3C2"/>
<gene>
    <name evidence="2" type="ORF">HDF16_002534</name>
</gene>
<feature type="transmembrane region" description="Helical" evidence="1">
    <location>
        <begin position="85"/>
        <end position="103"/>
    </location>
</feature>
<sequence>MATLVAPIVRKKRADDIFFTMMSVVQLTIVVVGFAPSYFLRGAVFAPLPSLVVHLHGAVFSSWIFLFVIQSSLVSAGNIRLHRKLGVLGAVIAGLMVILGILAPFGTIRRAAHLPSFFTPESFLVGNVFGIIVFGAYVAFAIWKRNNRIVHKRMMLMANAMLMSPALARMAFPVTSNGFAATIPFMAHHPFLIGVIPLAMIVALFIFDLLTQRRVLAVTLIGGILFWATDPVSDWIIARPFSHQLVLWAQHHP</sequence>
<keyword evidence="1" id="KW-0812">Transmembrane</keyword>
<feature type="transmembrane region" description="Helical" evidence="1">
    <location>
        <begin position="192"/>
        <end position="210"/>
    </location>
</feature>
<reference evidence="2 3" key="1">
    <citation type="submission" date="2020-08" db="EMBL/GenBank/DDBJ databases">
        <title>Genomic Encyclopedia of Type Strains, Phase IV (KMG-V): Genome sequencing to study the core and pangenomes of soil and plant-associated prokaryotes.</title>
        <authorList>
            <person name="Whitman W."/>
        </authorList>
    </citation>
    <scope>NUCLEOTIDE SEQUENCE [LARGE SCALE GENOMIC DNA]</scope>
    <source>
        <strain evidence="2 3">M8UP14</strain>
    </source>
</reference>
<protein>
    <submittedName>
        <fullName evidence="2">Uncharacterized protein</fullName>
    </submittedName>
</protein>
<name>A0A7W8E3C2_9BACT</name>
<dbReference type="Proteomes" id="UP000540989">
    <property type="component" value="Unassembled WGS sequence"/>
</dbReference>